<sequence>MNGIECVRDLILIALMRFPRGVTLQRKLLENIFLGY</sequence>
<evidence type="ECO:0000313" key="2">
    <source>
        <dbReference type="Proteomes" id="UP000001304"/>
    </source>
</evidence>
<accession>E0SPF0</accession>
<dbReference type="Proteomes" id="UP000001304">
    <property type="component" value="Chromosome"/>
</dbReference>
<protein>
    <submittedName>
        <fullName evidence="1">Uncharacterized protein</fullName>
    </submittedName>
</protein>
<dbReference type="KEGG" id="iag:Igag_0040"/>
<proteinExistence type="predicted"/>
<dbReference type="BioCyc" id="IAGG583356:GHAH-43-MONOMER"/>
<name>E0SPF0_IGNAA</name>
<evidence type="ECO:0000313" key="1">
    <source>
        <dbReference type="EMBL" id="ADM26893.1"/>
    </source>
</evidence>
<reference evidence="1 2" key="1">
    <citation type="journal article" date="2010" name="Stand. Genomic Sci.">
        <title>Complete genome sequence of Ignisphaera aggregans type strain (AQ1.S1).</title>
        <authorList>
            <person name="Goker M."/>
            <person name="Held B."/>
            <person name="Lapidus A."/>
            <person name="Nolan M."/>
            <person name="Spring S."/>
            <person name="Yasawong M."/>
            <person name="Lucas S."/>
            <person name="Glavina Del Rio T."/>
            <person name="Tice H."/>
            <person name="Cheng J.F."/>
            <person name="Goodwin L."/>
            <person name="Tapia R."/>
            <person name="Pitluck S."/>
            <person name="Liolios K."/>
            <person name="Ivanova N."/>
            <person name="Mavromatis K."/>
            <person name="Mikhailova N."/>
            <person name="Pati A."/>
            <person name="Chen A."/>
            <person name="Palaniappan K."/>
            <person name="Brambilla E."/>
            <person name="Land M."/>
            <person name="Hauser L."/>
            <person name="Chang Y.J."/>
            <person name="Jeffries C.D."/>
            <person name="Brettin T."/>
            <person name="Detter J.C."/>
            <person name="Han C."/>
            <person name="Rohde M."/>
            <person name="Sikorski J."/>
            <person name="Woyke T."/>
            <person name="Bristow J."/>
            <person name="Eisen J.A."/>
            <person name="Markowitz V."/>
            <person name="Hugenholtz P."/>
            <person name="Kyrpides N.C."/>
            <person name="Klenk H.P."/>
        </authorList>
    </citation>
    <scope>NUCLEOTIDE SEQUENCE [LARGE SCALE GENOMIC DNA]</scope>
    <source>
        <strain evidence="2">DSM 17230 / JCM 13409 / AQ1.S1</strain>
    </source>
</reference>
<gene>
    <name evidence="1" type="ordered locus">Igag_0040</name>
</gene>
<dbReference type="AlphaFoldDB" id="E0SPF0"/>
<dbReference type="EMBL" id="CP002098">
    <property type="protein sequence ID" value="ADM26893.1"/>
    <property type="molecule type" value="Genomic_DNA"/>
</dbReference>
<dbReference type="HOGENOM" id="CLU_3353895_0_0_2"/>
<keyword evidence="2" id="KW-1185">Reference proteome</keyword>
<organism evidence="1 2">
    <name type="scientific">Ignisphaera aggregans (strain DSM 17230 / JCM 13409 / AQ1.S1)</name>
    <dbReference type="NCBI Taxonomy" id="583356"/>
    <lineage>
        <taxon>Archaea</taxon>
        <taxon>Thermoproteota</taxon>
        <taxon>Thermoprotei</taxon>
        <taxon>Desulfurococcales</taxon>
        <taxon>Desulfurococcaceae</taxon>
        <taxon>Ignisphaera</taxon>
    </lineage>
</organism>